<evidence type="ECO:0000256" key="14">
    <source>
        <dbReference type="PIRSR" id="PIRSR000726-1"/>
    </source>
</evidence>
<gene>
    <name evidence="19" type="primary">dapG</name>
    <name evidence="19" type="ORF">HZI73_12360</name>
</gene>
<comment type="pathway">
    <text evidence="2 16">Amino-acid biosynthesis; L-lysine biosynthesis via DAP pathway; (S)-tetrahydrodipicolinate from L-aspartate: step 1/4.</text>
</comment>
<organism evidence="19 20">
    <name type="scientific">Vallitalea pronyensis</name>
    <dbReference type="NCBI Taxonomy" id="1348613"/>
    <lineage>
        <taxon>Bacteria</taxon>
        <taxon>Bacillati</taxon>
        <taxon>Bacillota</taxon>
        <taxon>Clostridia</taxon>
        <taxon>Lachnospirales</taxon>
        <taxon>Vallitaleaceae</taxon>
        <taxon>Vallitalea</taxon>
    </lineage>
</organism>
<comment type="catalytic activity">
    <reaction evidence="13 15">
        <text>L-aspartate + ATP = 4-phospho-L-aspartate + ADP</text>
        <dbReference type="Rhea" id="RHEA:23776"/>
        <dbReference type="ChEBI" id="CHEBI:29991"/>
        <dbReference type="ChEBI" id="CHEBI:30616"/>
        <dbReference type="ChEBI" id="CHEBI:57535"/>
        <dbReference type="ChEBI" id="CHEBI:456216"/>
        <dbReference type="EC" id="2.7.2.4"/>
    </reaction>
</comment>
<evidence type="ECO:0000256" key="9">
    <source>
        <dbReference type="ARBA" id="ARBA00022777"/>
    </source>
</evidence>
<keyword evidence="6 16" id="KW-0028">Amino-acid biosynthesis</keyword>
<dbReference type="KEGG" id="vpy:HZI73_12360"/>
<evidence type="ECO:0000256" key="3">
    <source>
        <dbReference type="ARBA" id="ARBA00004986"/>
    </source>
</evidence>
<name>A0A8J8MKQ8_9FIRM</name>
<dbReference type="PROSITE" id="PS00324">
    <property type="entry name" value="ASPARTOKINASE"/>
    <property type="match status" value="1"/>
</dbReference>
<dbReference type="PRINTS" id="PR00474">
    <property type="entry name" value="GLU5KINASE"/>
</dbReference>
<dbReference type="UniPathway" id="UPA00050">
    <property type="reaction ID" value="UER00461"/>
</dbReference>
<dbReference type="Gene3D" id="3.30.2130.10">
    <property type="entry name" value="VC0802-like"/>
    <property type="match status" value="1"/>
</dbReference>
<dbReference type="PIRSF" id="PIRSF000726">
    <property type="entry name" value="Asp_kin"/>
    <property type="match status" value="1"/>
</dbReference>
<keyword evidence="11" id="KW-0220">Diaminopimelate biosynthesis</keyword>
<dbReference type="NCBIfam" id="TIGR00657">
    <property type="entry name" value="asp_kinases"/>
    <property type="match status" value="1"/>
</dbReference>
<comment type="pathway">
    <text evidence="3 16">Amino-acid biosynthesis; L-methionine biosynthesis via de novo pathway; L-homoserine from L-aspartate: step 1/3.</text>
</comment>
<feature type="binding site" evidence="14">
    <location>
        <begin position="178"/>
        <end position="179"/>
    </location>
    <ligand>
        <name>ATP</name>
        <dbReference type="ChEBI" id="CHEBI:30616"/>
    </ligand>
</feature>
<keyword evidence="12" id="KW-0457">Lysine biosynthesis</keyword>
<dbReference type="Proteomes" id="UP000683246">
    <property type="component" value="Chromosome"/>
</dbReference>
<dbReference type="SUPFAM" id="SSF55021">
    <property type="entry name" value="ACT-like"/>
    <property type="match status" value="2"/>
</dbReference>
<dbReference type="GO" id="GO:0009090">
    <property type="term" value="P:homoserine biosynthetic process"/>
    <property type="evidence" value="ECO:0007669"/>
    <property type="project" value="TreeGrafter"/>
</dbReference>
<dbReference type="InterPro" id="IPR001057">
    <property type="entry name" value="Glu/AcGlu_kinase"/>
</dbReference>
<feature type="domain" description="CASTOR ACT" evidence="18">
    <location>
        <begin position="332"/>
        <end position="394"/>
    </location>
</feature>
<feature type="binding site" evidence="14">
    <location>
        <position position="52"/>
    </location>
    <ligand>
        <name>substrate</name>
    </ligand>
</feature>
<dbReference type="PANTHER" id="PTHR21499">
    <property type="entry name" value="ASPARTATE KINASE"/>
    <property type="match status" value="1"/>
</dbReference>
<accession>A0A8J8MKQ8</accession>
<evidence type="ECO:0000259" key="17">
    <source>
        <dbReference type="Pfam" id="PF00696"/>
    </source>
</evidence>
<reference evidence="19" key="1">
    <citation type="submission" date="2020-07" db="EMBL/GenBank/DDBJ databases">
        <title>Vallitalea pronyensis genome.</title>
        <authorList>
            <person name="Postec A."/>
        </authorList>
    </citation>
    <scope>NUCLEOTIDE SEQUENCE</scope>
    <source>
        <strain evidence="19">FatNI3</strain>
    </source>
</reference>
<dbReference type="GO" id="GO:0009089">
    <property type="term" value="P:lysine biosynthetic process via diaminopimelate"/>
    <property type="evidence" value="ECO:0007669"/>
    <property type="project" value="UniProtKB-UniPathway"/>
</dbReference>
<dbReference type="RefSeq" id="WP_212698533.1">
    <property type="nucleotide sequence ID" value="NZ_CP058649.1"/>
</dbReference>
<dbReference type="InterPro" id="IPR036393">
    <property type="entry name" value="AceGlu_kinase-like_sf"/>
</dbReference>
<feature type="binding site" evidence="14">
    <location>
        <position position="189"/>
    </location>
    <ligand>
        <name>ATP</name>
        <dbReference type="ChEBI" id="CHEBI:30616"/>
    </ligand>
</feature>
<evidence type="ECO:0000256" key="1">
    <source>
        <dbReference type="ARBA" id="ARBA00003121"/>
    </source>
</evidence>
<dbReference type="InterPro" id="IPR027795">
    <property type="entry name" value="CASTOR_ACT_dom"/>
</dbReference>
<keyword evidence="10 14" id="KW-0067">ATP-binding</keyword>
<dbReference type="InterPro" id="IPR001341">
    <property type="entry name" value="Asp_kinase"/>
</dbReference>
<feature type="binding site" evidence="14">
    <location>
        <position position="79"/>
    </location>
    <ligand>
        <name>substrate</name>
    </ligand>
</feature>
<evidence type="ECO:0000256" key="6">
    <source>
        <dbReference type="ARBA" id="ARBA00022605"/>
    </source>
</evidence>
<dbReference type="GO" id="GO:0019877">
    <property type="term" value="P:diaminopimelate biosynthetic process"/>
    <property type="evidence" value="ECO:0007669"/>
    <property type="project" value="UniProtKB-KW"/>
</dbReference>
<evidence type="ECO:0000256" key="7">
    <source>
        <dbReference type="ARBA" id="ARBA00022679"/>
    </source>
</evidence>
<dbReference type="NCBIfam" id="NF006068">
    <property type="entry name" value="PRK08210.1"/>
    <property type="match status" value="1"/>
</dbReference>
<dbReference type="GO" id="GO:0005524">
    <property type="term" value="F:ATP binding"/>
    <property type="evidence" value="ECO:0007669"/>
    <property type="project" value="UniProtKB-KW"/>
</dbReference>
<evidence type="ECO:0000256" key="5">
    <source>
        <dbReference type="ARBA" id="ARBA00010122"/>
    </source>
</evidence>
<evidence type="ECO:0000256" key="16">
    <source>
        <dbReference type="RuleBase" id="RU004249"/>
    </source>
</evidence>
<evidence type="ECO:0000256" key="4">
    <source>
        <dbReference type="ARBA" id="ARBA00005139"/>
    </source>
</evidence>
<dbReference type="Gene3D" id="3.40.1160.10">
    <property type="entry name" value="Acetylglutamate kinase-like"/>
    <property type="match status" value="1"/>
</dbReference>
<evidence type="ECO:0000256" key="13">
    <source>
        <dbReference type="ARBA" id="ARBA00047872"/>
    </source>
</evidence>
<evidence type="ECO:0000256" key="8">
    <source>
        <dbReference type="ARBA" id="ARBA00022741"/>
    </source>
</evidence>
<comment type="similarity">
    <text evidence="5 15">Belongs to the aspartokinase family.</text>
</comment>
<dbReference type="InterPro" id="IPR001048">
    <property type="entry name" value="Asp/Glu/Uridylate_kinase"/>
</dbReference>
<sequence>MRILIQKFGGTSMATEQTRTDVMNKILEAKKKYEGVVVVVSAIGRLGAPYATDSLLHLVNHKHTNLSPREVDLLMSVGETISSLIMANTLLDQGHKACALTGGGAGIMTDSHFNHAEVTHIHTKPLMTLLREDTIPIVAGFQGVNVDRHVTTLGRGGSDTTAVLLGEALEAEAVEIFTDVDGIMTADPRICKSAKIINTISYNEVFQMAGSGAKVIHPRAVEVARRAGIPLIIKNTFSEAEGTSIMRHIGPTNKKTVDEQIITSIAHISDRVQFSIFGQIDDEKFFTDLAKENVSIDIINIFPDRKVFTIEEHCKNKVIHLLEAFGAEYSLIEGCCKVTVIGERMTGVPGVMAKILRCLSKASVEILQTADSLSTIACLIREKDLEIAVEALHEEFMVSEYVSK</sequence>
<dbReference type="InterPro" id="IPR045865">
    <property type="entry name" value="ACT-like_dom_sf"/>
</dbReference>
<dbReference type="Pfam" id="PF13840">
    <property type="entry name" value="ACT_7"/>
    <property type="match status" value="1"/>
</dbReference>
<dbReference type="PANTHER" id="PTHR21499:SF3">
    <property type="entry name" value="ASPARTOKINASE"/>
    <property type="match status" value="1"/>
</dbReference>
<dbReference type="UniPathway" id="UPA00034">
    <property type="reaction ID" value="UER00015"/>
</dbReference>
<keyword evidence="7 15" id="KW-0808">Transferase</keyword>
<dbReference type="EMBL" id="CP058649">
    <property type="protein sequence ID" value="QUI23033.1"/>
    <property type="molecule type" value="Genomic_DNA"/>
</dbReference>
<keyword evidence="20" id="KW-1185">Reference proteome</keyword>
<feature type="binding site" evidence="14">
    <location>
        <begin position="7"/>
        <end position="10"/>
    </location>
    <ligand>
        <name>ATP</name>
        <dbReference type="ChEBI" id="CHEBI:30616"/>
    </ligand>
</feature>
<dbReference type="UniPathway" id="UPA00051">
    <property type="reaction ID" value="UER00462"/>
</dbReference>
<proteinExistence type="inferred from homology"/>
<feature type="binding site" evidence="14">
    <location>
        <begin position="214"/>
        <end position="215"/>
    </location>
    <ligand>
        <name>ATP</name>
        <dbReference type="ChEBI" id="CHEBI:30616"/>
    </ligand>
</feature>
<evidence type="ECO:0000313" key="19">
    <source>
        <dbReference type="EMBL" id="QUI23033.1"/>
    </source>
</evidence>
<comment type="function">
    <text evidence="1">Catalyzes the phosphorylation of the beta-carboxyl group of aspartic acid with ATP to yield 4-phospho-L-aspartate, which is involved in the branched biosynthetic pathway leading to the biosynthesis of amino acids threonine, isoleucine and methionine.</text>
</comment>
<keyword evidence="8 14" id="KW-0547">Nucleotide-binding</keyword>
<dbReference type="GO" id="GO:0005829">
    <property type="term" value="C:cytosol"/>
    <property type="evidence" value="ECO:0007669"/>
    <property type="project" value="TreeGrafter"/>
</dbReference>
<comment type="pathway">
    <text evidence="4 16">Amino-acid biosynthesis; L-threonine biosynthesis; L-threonine from L-aspartate: step 1/5.</text>
</comment>
<dbReference type="SUPFAM" id="SSF53633">
    <property type="entry name" value="Carbamate kinase-like"/>
    <property type="match status" value="1"/>
</dbReference>
<evidence type="ECO:0000256" key="11">
    <source>
        <dbReference type="ARBA" id="ARBA00022915"/>
    </source>
</evidence>
<keyword evidence="9 15" id="KW-0418">Kinase</keyword>
<evidence type="ECO:0000256" key="12">
    <source>
        <dbReference type="ARBA" id="ARBA00023154"/>
    </source>
</evidence>
<dbReference type="InterPro" id="IPR018042">
    <property type="entry name" value="Aspartate_kinase_CS"/>
</dbReference>
<dbReference type="AlphaFoldDB" id="A0A8J8MKQ8"/>
<evidence type="ECO:0000259" key="18">
    <source>
        <dbReference type="Pfam" id="PF13840"/>
    </source>
</evidence>
<dbReference type="InterPro" id="IPR005260">
    <property type="entry name" value="Asp_kin_monofn"/>
</dbReference>
<evidence type="ECO:0000313" key="20">
    <source>
        <dbReference type="Proteomes" id="UP000683246"/>
    </source>
</evidence>
<evidence type="ECO:0000256" key="2">
    <source>
        <dbReference type="ARBA" id="ARBA00004766"/>
    </source>
</evidence>
<dbReference type="GO" id="GO:0004072">
    <property type="term" value="F:aspartate kinase activity"/>
    <property type="evidence" value="ECO:0007669"/>
    <property type="project" value="UniProtKB-EC"/>
</dbReference>
<protein>
    <recommendedName>
        <fullName evidence="15">Aspartokinase</fullName>
        <ecNumber evidence="15">2.7.2.4</ecNumber>
    </recommendedName>
</protein>
<dbReference type="GO" id="GO:0009088">
    <property type="term" value="P:threonine biosynthetic process"/>
    <property type="evidence" value="ECO:0007669"/>
    <property type="project" value="UniProtKB-UniPathway"/>
</dbReference>
<dbReference type="Pfam" id="PF00696">
    <property type="entry name" value="AA_kinase"/>
    <property type="match status" value="1"/>
</dbReference>
<feature type="domain" description="Aspartate/glutamate/uridylate kinase" evidence="17">
    <location>
        <begin position="3"/>
        <end position="235"/>
    </location>
</feature>
<evidence type="ECO:0000256" key="10">
    <source>
        <dbReference type="ARBA" id="ARBA00022840"/>
    </source>
</evidence>
<dbReference type="EC" id="2.7.2.4" evidence="15"/>
<evidence type="ECO:0000256" key="15">
    <source>
        <dbReference type="RuleBase" id="RU003448"/>
    </source>
</evidence>